<organism evidence="1 2">
    <name type="scientific">Paracoccus versutus</name>
    <name type="common">Thiobacillus versutus</name>
    <dbReference type="NCBI Taxonomy" id="34007"/>
    <lineage>
        <taxon>Bacteria</taxon>
        <taxon>Pseudomonadati</taxon>
        <taxon>Pseudomonadota</taxon>
        <taxon>Alphaproteobacteria</taxon>
        <taxon>Rhodobacterales</taxon>
        <taxon>Paracoccaceae</taxon>
        <taxon>Paracoccus</taxon>
    </lineage>
</organism>
<dbReference type="AlphaFoldDB" id="A0A3D9XW02"/>
<name>A0A3D9XW02_PARVE</name>
<accession>A0A3D9XW02</accession>
<comment type="caution">
    <text evidence="1">The sequence shown here is derived from an EMBL/GenBank/DDBJ whole genome shotgun (WGS) entry which is preliminary data.</text>
</comment>
<protein>
    <submittedName>
        <fullName evidence="1">Uncharacterized protein</fullName>
    </submittedName>
</protein>
<reference evidence="1 2" key="1">
    <citation type="submission" date="2018-08" db="EMBL/GenBank/DDBJ databases">
        <title>Genomic Encyclopedia of Archaeal and Bacterial Type Strains, Phase II (KMG-II): from individual species to whole genera.</title>
        <authorList>
            <person name="Goeker M."/>
        </authorList>
    </citation>
    <scope>NUCLEOTIDE SEQUENCE [LARGE SCALE GENOMIC DNA]</scope>
    <source>
        <strain evidence="1 2">DSM 17099</strain>
    </source>
</reference>
<evidence type="ECO:0000313" key="2">
    <source>
        <dbReference type="Proteomes" id="UP000256941"/>
    </source>
</evidence>
<proteinExistence type="predicted"/>
<dbReference type="Proteomes" id="UP000256941">
    <property type="component" value="Unassembled WGS sequence"/>
</dbReference>
<evidence type="ECO:0000313" key="1">
    <source>
        <dbReference type="EMBL" id="REF72402.1"/>
    </source>
</evidence>
<gene>
    <name evidence="1" type="ORF">BDD41_0872</name>
</gene>
<sequence length="97" mass="10761">MSDVEQAFAELDDLVRCRCHPAYKDRGLHDPDCNCDYADTISTIRAALSDERAHADALAEALDRAAGYVEGPMADRIEPMVRQCRAALDLHRARCQG</sequence>
<dbReference type="EMBL" id="QTUJ01000001">
    <property type="protein sequence ID" value="REF72402.1"/>
    <property type="molecule type" value="Genomic_DNA"/>
</dbReference>